<dbReference type="Pfam" id="PF00122">
    <property type="entry name" value="E1-E2_ATPase"/>
    <property type="match status" value="1"/>
</dbReference>
<keyword evidence="3 8" id="KW-0812">Transmembrane</keyword>
<dbReference type="PRINTS" id="PR00119">
    <property type="entry name" value="CATATPASE"/>
</dbReference>
<dbReference type="SUPFAM" id="SSF81653">
    <property type="entry name" value="Calcium ATPase, transduction domain A"/>
    <property type="match status" value="1"/>
</dbReference>
<evidence type="ECO:0000256" key="2">
    <source>
        <dbReference type="ARBA" id="ARBA00006024"/>
    </source>
</evidence>
<feature type="transmembrane region" description="Helical" evidence="8">
    <location>
        <begin position="629"/>
        <end position="648"/>
    </location>
</feature>
<keyword evidence="6 8" id="KW-1133">Transmembrane helix</keyword>
<protein>
    <submittedName>
        <fullName evidence="10">Copper-exporting P-type ATPase B</fullName>
    </submittedName>
</protein>
<evidence type="ECO:0000256" key="3">
    <source>
        <dbReference type="ARBA" id="ARBA00022692"/>
    </source>
</evidence>
<dbReference type="SFLD" id="SFLDF00027">
    <property type="entry name" value="p-type_atpase"/>
    <property type="match status" value="1"/>
</dbReference>
<evidence type="ECO:0000313" key="10">
    <source>
        <dbReference type="EMBL" id="UYP45339.1"/>
    </source>
</evidence>
<dbReference type="Proteomes" id="UP001208689">
    <property type="component" value="Chromosome"/>
</dbReference>
<organism evidence="10 11">
    <name type="scientific">Candidatus Lokiarchaeum ossiferum</name>
    <dbReference type="NCBI Taxonomy" id="2951803"/>
    <lineage>
        <taxon>Archaea</taxon>
        <taxon>Promethearchaeati</taxon>
        <taxon>Promethearchaeota</taxon>
        <taxon>Promethearchaeia</taxon>
        <taxon>Promethearchaeales</taxon>
        <taxon>Promethearchaeaceae</taxon>
        <taxon>Candidatus Lokiarchaeum</taxon>
    </lineage>
</organism>
<evidence type="ECO:0000313" key="11">
    <source>
        <dbReference type="Proteomes" id="UP001208689"/>
    </source>
</evidence>
<dbReference type="InterPro" id="IPR044492">
    <property type="entry name" value="P_typ_ATPase_HD_dom"/>
</dbReference>
<name>A0ABY6HP99_9ARCH</name>
<feature type="transmembrane region" description="Helical" evidence="8">
    <location>
        <begin position="88"/>
        <end position="109"/>
    </location>
</feature>
<dbReference type="InterPro" id="IPR023298">
    <property type="entry name" value="ATPase_P-typ_TM_dom_sf"/>
</dbReference>
<keyword evidence="7 8" id="KW-0472">Membrane</keyword>
<dbReference type="InterPro" id="IPR023299">
    <property type="entry name" value="ATPase_P-typ_cyto_dom_N"/>
</dbReference>
<dbReference type="SUPFAM" id="SSF56784">
    <property type="entry name" value="HAD-like"/>
    <property type="match status" value="1"/>
</dbReference>
<dbReference type="InterPro" id="IPR008250">
    <property type="entry name" value="ATPase_P-typ_transduc_dom_A_sf"/>
</dbReference>
<dbReference type="InterPro" id="IPR027256">
    <property type="entry name" value="P-typ_ATPase_IB"/>
</dbReference>
<dbReference type="InterPro" id="IPR036412">
    <property type="entry name" value="HAD-like_sf"/>
</dbReference>
<dbReference type="EMBL" id="CP104013">
    <property type="protein sequence ID" value="UYP45339.1"/>
    <property type="molecule type" value="Genomic_DNA"/>
</dbReference>
<dbReference type="Gene3D" id="2.70.150.10">
    <property type="entry name" value="Calcium-transporting ATPase, cytoplasmic transduction domain A"/>
    <property type="match status" value="1"/>
</dbReference>
<dbReference type="NCBIfam" id="TIGR01494">
    <property type="entry name" value="ATPase_P-type"/>
    <property type="match status" value="1"/>
</dbReference>
<feature type="domain" description="P-type ATPase A" evidence="9">
    <location>
        <begin position="171"/>
        <end position="271"/>
    </location>
</feature>
<dbReference type="PANTHER" id="PTHR48085">
    <property type="entry name" value="CADMIUM/ZINC-TRANSPORTING ATPASE HMA2-RELATED"/>
    <property type="match status" value="1"/>
</dbReference>
<dbReference type="SFLD" id="SFLDG00002">
    <property type="entry name" value="C1.7:_P-type_atpase_like"/>
    <property type="match status" value="1"/>
</dbReference>
<comment type="similarity">
    <text evidence="2">Belongs to the cation transport ATPase (P-type) (TC 3.A.3) family. Type IB subfamily.</text>
</comment>
<feature type="transmembrane region" description="Helical" evidence="8">
    <location>
        <begin position="290"/>
        <end position="310"/>
    </location>
</feature>
<keyword evidence="11" id="KW-1185">Reference proteome</keyword>
<keyword evidence="4" id="KW-0479">Metal-binding</keyword>
<sequence>MKNTANTNTFMVETAKDDIIHVIQACDDDDDQCSCTSGCACSQVSLQIEAPEKYNWKKRMVPFTISFILAILGFILEKLSSNQNLNIVYYTIFTVSYGFAAYNVFINVFKNLRIKTIFDENFLMIIASVGAIFTNNFLEAIAVMLFYKLGEIVEGYGVFKSKKSIQSLLENQPEIAHVKIGDKIIDKSPKEVHIGDILLVKPGEKVPLDGLMKSKYSRFDTSVLTGESIPRKIMENEPILSGMVNLSNLVEIEVNKSFENSTIARIMDLVQNAESNKSQTEKFTKKFAKYYTPIVVIAAVLLAIIPPLVISSAIFSEWLYRAMIFLVISCPCALVISVPLTYFGGIGGASRHGILIKGTQHLETLVKLDTIVFDKTGTITKGNFTVSDIVPLDGFGSEAFLELVASIEAYSNHPIASSIINFYGKENLTNSPYKIENFKEIPALGIVATIDGKKIIAGNDKILHEFNTPHHHDYCKITGTIVHVSFDNKYLGYLRISDEIKDDSVVAFSNLRKLGIQKMVILSGDEETIVRELAQELKLDGYFAGLMPDEKVEQFERLKTSKNKVAYVGDGINDAPVIARADVGFAMGGFGSDAAIESADVVLMTDAMTKIGETIQIAKRTRIINWQNIFLIFLVKGVFLLLGALGLMTMWGAVFADVGMALIAIINSRRMLKFNPIPYKK</sequence>
<evidence type="ECO:0000256" key="7">
    <source>
        <dbReference type="ARBA" id="ARBA00023136"/>
    </source>
</evidence>
<feature type="transmembrane region" description="Helical" evidence="8">
    <location>
        <begin position="322"/>
        <end position="343"/>
    </location>
</feature>
<dbReference type="Gene3D" id="3.40.50.1000">
    <property type="entry name" value="HAD superfamily/HAD-like"/>
    <property type="match status" value="1"/>
</dbReference>
<evidence type="ECO:0000256" key="5">
    <source>
        <dbReference type="ARBA" id="ARBA00022967"/>
    </source>
</evidence>
<dbReference type="Pfam" id="PF00702">
    <property type="entry name" value="Hydrolase"/>
    <property type="match status" value="1"/>
</dbReference>
<dbReference type="InterPro" id="IPR018303">
    <property type="entry name" value="ATPase_P-typ_P_site"/>
</dbReference>
<dbReference type="InterPro" id="IPR059000">
    <property type="entry name" value="ATPase_P-type_domA"/>
</dbReference>
<accession>A0ABY6HP99</accession>
<dbReference type="PANTHER" id="PTHR48085:SF5">
    <property type="entry name" value="CADMIUM_ZINC-TRANSPORTING ATPASE HMA4-RELATED"/>
    <property type="match status" value="1"/>
</dbReference>
<comment type="subcellular location">
    <subcellularLocation>
        <location evidence="1">Membrane</location>
    </subcellularLocation>
</comment>
<dbReference type="InterPro" id="IPR051014">
    <property type="entry name" value="Cation_Transport_ATPase_IB"/>
</dbReference>
<dbReference type="SUPFAM" id="SSF81665">
    <property type="entry name" value="Calcium ATPase, transmembrane domain M"/>
    <property type="match status" value="1"/>
</dbReference>
<reference evidence="10" key="1">
    <citation type="submission" date="2022-09" db="EMBL/GenBank/DDBJ databases">
        <title>Actin cytoskeleton and complex cell architecture in an #Asgard archaeon.</title>
        <authorList>
            <person name="Ponce Toledo R.I."/>
            <person name="Schleper C."/>
            <person name="Rodrigues Oliveira T."/>
            <person name="Wollweber F."/>
            <person name="Xu J."/>
            <person name="Rittmann S."/>
            <person name="Klingl A."/>
            <person name="Pilhofer M."/>
        </authorList>
    </citation>
    <scope>NUCLEOTIDE SEQUENCE</scope>
    <source>
        <strain evidence="10">B-35</strain>
    </source>
</reference>
<evidence type="ECO:0000256" key="8">
    <source>
        <dbReference type="SAM" id="Phobius"/>
    </source>
</evidence>
<dbReference type="NCBIfam" id="TIGR01512">
    <property type="entry name" value="ATPase-IB2_Cd"/>
    <property type="match status" value="1"/>
</dbReference>
<evidence type="ECO:0000259" key="9">
    <source>
        <dbReference type="Pfam" id="PF00122"/>
    </source>
</evidence>
<feature type="transmembrane region" description="Helical" evidence="8">
    <location>
        <begin position="60"/>
        <end position="76"/>
    </location>
</feature>
<keyword evidence="5" id="KW-1278">Translocase</keyword>
<dbReference type="Gene3D" id="3.40.1110.10">
    <property type="entry name" value="Calcium-transporting ATPase, cytoplasmic domain N"/>
    <property type="match status" value="1"/>
</dbReference>
<proteinExistence type="inferred from homology"/>
<dbReference type="InterPro" id="IPR001757">
    <property type="entry name" value="P_typ_ATPase"/>
</dbReference>
<evidence type="ECO:0000256" key="4">
    <source>
        <dbReference type="ARBA" id="ARBA00022723"/>
    </source>
</evidence>
<dbReference type="InterPro" id="IPR023214">
    <property type="entry name" value="HAD_sf"/>
</dbReference>
<evidence type="ECO:0000256" key="1">
    <source>
        <dbReference type="ARBA" id="ARBA00004370"/>
    </source>
</evidence>
<dbReference type="NCBIfam" id="TIGR01525">
    <property type="entry name" value="ATPase-IB_hvy"/>
    <property type="match status" value="1"/>
</dbReference>
<evidence type="ECO:0000256" key="6">
    <source>
        <dbReference type="ARBA" id="ARBA00022989"/>
    </source>
</evidence>
<dbReference type="SFLD" id="SFLDS00003">
    <property type="entry name" value="Haloacid_Dehalogenase"/>
    <property type="match status" value="1"/>
</dbReference>
<gene>
    <name evidence="10" type="ORF">NEF87_001624</name>
</gene>
<dbReference type="PROSITE" id="PS00154">
    <property type="entry name" value="ATPASE_E1_E2"/>
    <property type="match status" value="1"/>
</dbReference>